<gene>
    <name evidence="1" type="ORF">HPB47_016003</name>
</gene>
<name>A0AC60QRZ3_IXOPE</name>
<organism evidence="1 2">
    <name type="scientific">Ixodes persulcatus</name>
    <name type="common">Taiga tick</name>
    <dbReference type="NCBI Taxonomy" id="34615"/>
    <lineage>
        <taxon>Eukaryota</taxon>
        <taxon>Metazoa</taxon>
        <taxon>Ecdysozoa</taxon>
        <taxon>Arthropoda</taxon>
        <taxon>Chelicerata</taxon>
        <taxon>Arachnida</taxon>
        <taxon>Acari</taxon>
        <taxon>Parasitiformes</taxon>
        <taxon>Ixodida</taxon>
        <taxon>Ixodoidea</taxon>
        <taxon>Ixodidae</taxon>
        <taxon>Ixodinae</taxon>
        <taxon>Ixodes</taxon>
    </lineage>
</organism>
<evidence type="ECO:0000313" key="1">
    <source>
        <dbReference type="EMBL" id="KAG0441241.1"/>
    </source>
</evidence>
<accession>A0AC60QRZ3</accession>
<evidence type="ECO:0000313" key="2">
    <source>
        <dbReference type="Proteomes" id="UP000805193"/>
    </source>
</evidence>
<sequence length="194" mass="21782">MIRLCDVLLISRLRYHLPYTKVTQRQQMKLDALIRKGTKLAIGLPITTSTHRLLNMGYHNTVDELVVIRKRLQKIRLLLAPQGRHILTQLGHNFPPSPPPKEATLPTTTQQIERGLLSPVEIVWIPGHGGMPSNEKAHLLARETLHRAPDSLRSAQRFTVALPSLESYRQASRAFPPFTLTSHATKASSSAMPK</sequence>
<dbReference type="Proteomes" id="UP000805193">
    <property type="component" value="Unassembled WGS sequence"/>
</dbReference>
<feature type="non-terminal residue" evidence="1">
    <location>
        <position position="194"/>
    </location>
</feature>
<keyword evidence="2" id="KW-1185">Reference proteome</keyword>
<dbReference type="EMBL" id="JABSTQ010004729">
    <property type="protein sequence ID" value="KAG0441241.1"/>
    <property type="molecule type" value="Genomic_DNA"/>
</dbReference>
<protein>
    <submittedName>
        <fullName evidence="1">Uncharacterized protein</fullName>
    </submittedName>
</protein>
<reference evidence="1 2" key="1">
    <citation type="journal article" date="2020" name="Cell">
        <title>Large-Scale Comparative Analyses of Tick Genomes Elucidate Their Genetic Diversity and Vector Capacities.</title>
        <authorList>
            <consortium name="Tick Genome and Microbiome Consortium (TIGMIC)"/>
            <person name="Jia N."/>
            <person name="Wang J."/>
            <person name="Shi W."/>
            <person name="Du L."/>
            <person name="Sun Y."/>
            <person name="Zhan W."/>
            <person name="Jiang J.F."/>
            <person name="Wang Q."/>
            <person name="Zhang B."/>
            <person name="Ji P."/>
            <person name="Bell-Sakyi L."/>
            <person name="Cui X.M."/>
            <person name="Yuan T.T."/>
            <person name="Jiang B.G."/>
            <person name="Yang W.F."/>
            <person name="Lam T.T."/>
            <person name="Chang Q.C."/>
            <person name="Ding S.J."/>
            <person name="Wang X.J."/>
            <person name="Zhu J.G."/>
            <person name="Ruan X.D."/>
            <person name="Zhao L."/>
            <person name="Wei J.T."/>
            <person name="Ye R.Z."/>
            <person name="Que T.C."/>
            <person name="Du C.H."/>
            <person name="Zhou Y.H."/>
            <person name="Cheng J.X."/>
            <person name="Dai P.F."/>
            <person name="Guo W.B."/>
            <person name="Han X.H."/>
            <person name="Huang E.J."/>
            <person name="Li L.F."/>
            <person name="Wei W."/>
            <person name="Gao Y.C."/>
            <person name="Liu J.Z."/>
            <person name="Shao H.Z."/>
            <person name="Wang X."/>
            <person name="Wang C.C."/>
            <person name="Yang T.C."/>
            <person name="Huo Q.B."/>
            <person name="Li W."/>
            <person name="Chen H.Y."/>
            <person name="Chen S.E."/>
            <person name="Zhou L.G."/>
            <person name="Ni X.B."/>
            <person name="Tian J.H."/>
            <person name="Sheng Y."/>
            <person name="Liu T."/>
            <person name="Pan Y.S."/>
            <person name="Xia L.Y."/>
            <person name="Li J."/>
            <person name="Zhao F."/>
            <person name="Cao W.C."/>
        </authorList>
    </citation>
    <scope>NUCLEOTIDE SEQUENCE [LARGE SCALE GENOMIC DNA]</scope>
    <source>
        <strain evidence="1">Iper-2018</strain>
    </source>
</reference>
<proteinExistence type="predicted"/>
<comment type="caution">
    <text evidence="1">The sequence shown here is derived from an EMBL/GenBank/DDBJ whole genome shotgun (WGS) entry which is preliminary data.</text>
</comment>